<dbReference type="EMBL" id="MU620920">
    <property type="protein sequence ID" value="KAI8579392.1"/>
    <property type="molecule type" value="Genomic_DNA"/>
</dbReference>
<dbReference type="GeneID" id="75914512"/>
<dbReference type="Proteomes" id="UP001206595">
    <property type="component" value="Unassembled WGS sequence"/>
</dbReference>
<organism evidence="1 2">
    <name type="scientific">Umbelopsis ramanniana AG</name>
    <dbReference type="NCBI Taxonomy" id="1314678"/>
    <lineage>
        <taxon>Eukaryota</taxon>
        <taxon>Fungi</taxon>
        <taxon>Fungi incertae sedis</taxon>
        <taxon>Mucoromycota</taxon>
        <taxon>Mucoromycotina</taxon>
        <taxon>Umbelopsidomycetes</taxon>
        <taxon>Umbelopsidales</taxon>
        <taxon>Umbelopsidaceae</taxon>
        <taxon>Umbelopsis</taxon>
    </lineage>
</organism>
<evidence type="ECO:0000313" key="2">
    <source>
        <dbReference type="Proteomes" id="UP001206595"/>
    </source>
</evidence>
<reference evidence="1" key="2">
    <citation type="journal article" date="2022" name="Proc. Natl. Acad. Sci. U.S.A.">
        <title>Diploid-dominant life cycles characterize the early evolution of Fungi.</title>
        <authorList>
            <person name="Amses K.R."/>
            <person name="Simmons D.R."/>
            <person name="Longcore J.E."/>
            <person name="Mondo S.J."/>
            <person name="Seto K."/>
            <person name="Jeronimo G.H."/>
            <person name="Bonds A.E."/>
            <person name="Quandt C.A."/>
            <person name="Davis W.J."/>
            <person name="Chang Y."/>
            <person name="Federici B.A."/>
            <person name="Kuo A."/>
            <person name="LaButti K."/>
            <person name="Pangilinan J."/>
            <person name="Andreopoulos W."/>
            <person name="Tritt A."/>
            <person name="Riley R."/>
            <person name="Hundley H."/>
            <person name="Johnson J."/>
            <person name="Lipzen A."/>
            <person name="Barry K."/>
            <person name="Lang B.F."/>
            <person name="Cuomo C.A."/>
            <person name="Buchler N.E."/>
            <person name="Grigoriev I.V."/>
            <person name="Spatafora J.W."/>
            <person name="Stajich J.E."/>
            <person name="James T.Y."/>
        </authorList>
    </citation>
    <scope>NUCLEOTIDE SEQUENCE</scope>
    <source>
        <strain evidence="1">AG</strain>
    </source>
</reference>
<accession>A0AAD5HCS4</accession>
<sequence length="49" mass="5548">MCMRVTCKDCNKYTWAGCGRHIDQALAGLSKDQICTCKEKAQQKPKEDL</sequence>
<comment type="caution">
    <text evidence="1">The sequence shown here is derived from an EMBL/GenBank/DDBJ whole genome shotgun (WGS) entry which is preliminary data.</text>
</comment>
<dbReference type="PANTHER" id="PTHR34724:SF2">
    <property type="entry name" value="OS12G0596101 PROTEIN"/>
    <property type="match status" value="1"/>
</dbReference>
<dbReference type="RefSeq" id="XP_051444396.1">
    <property type="nucleotide sequence ID" value="XM_051589167.1"/>
</dbReference>
<name>A0AAD5HCS4_UMBRA</name>
<protein>
    <submittedName>
        <fullName evidence="1">Uncharacterized protein</fullName>
    </submittedName>
</protein>
<evidence type="ECO:0000313" key="1">
    <source>
        <dbReference type="EMBL" id="KAI8579392.1"/>
    </source>
</evidence>
<proteinExistence type="predicted"/>
<keyword evidence="2" id="KW-1185">Reference proteome</keyword>
<dbReference type="PANTHER" id="PTHR34724">
    <property type="entry name" value="OS12G0596101 PROTEIN"/>
    <property type="match status" value="1"/>
</dbReference>
<reference evidence="1" key="1">
    <citation type="submission" date="2021-06" db="EMBL/GenBank/DDBJ databases">
        <authorList>
            <consortium name="DOE Joint Genome Institute"/>
            <person name="Mondo S.J."/>
            <person name="Amses K.R."/>
            <person name="Simmons D.R."/>
            <person name="Longcore J.E."/>
            <person name="Seto K."/>
            <person name="Alves G.H."/>
            <person name="Bonds A.E."/>
            <person name="Quandt C.A."/>
            <person name="Davis W.J."/>
            <person name="Chang Y."/>
            <person name="Letcher P.M."/>
            <person name="Powell M.J."/>
            <person name="Kuo A."/>
            <person name="Labutti K."/>
            <person name="Pangilinan J."/>
            <person name="Andreopoulos W."/>
            <person name="Tritt A."/>
            <person name="Riley R."/>
            <person name="Hundley H."/>
            <person name="Johnson J."/>
            <person name="Lipzen A."/>
            <person name="Barry K."/>
            <person name="Berbee M.L."/>
            <person name="Buchler N.E."/>
            <person name="Grigoriev I.V."/>
            <person name="Spatafora J.W."/>
            <person name="Stajich J.E."/>
            <person name="James T.Y."/>
        </authorList>
    </citation>
    <scope>NUCLEOTIDE SEQUENCE</scope>
    <source>
        <strain evidence="1">AG</strain>
    </source>
</reference>
<dbReference type="AlphaFoldDB" id="A0AAD5HCS4"/>
<gene>
    <name evidence="1" type="ORF">K450DRAFT_241914</name>
</gene>